<sequence length="534" mass="58336">MEEFYHHVVKVCQQVVDKNNNSALTRQSRESSLSSTQYKVEGNSNGGDDDDDKEDRDDGGGDALPLDRAKRVLKRIELMNVIRDEILTNPQLDDLLAAGRRSPGLPSWWRTGIHDKPFLIGLAKHGVNRQDLIVEDEDLPFAAISRHLTELHKDHQRRKQAMLATEGSGYMNVKQEDAVEEAVKAAVIKLGHVQALSATSIDETGSMESKMALAFNNDAAKPSIDGVLDRKDVALDGSVPGSTELKQEPSSSPKIGAKEKPAAASEPEEFVWLKEAVVLRRVDHLIDIVLNPKPVSKKKRRSHAAQLALSNAGSAATSVGEKRKSREGDHDDSEHTEREEHSSLPPSAPASPSKKRRKASVRETPVKVKNNEDKKGNTPSTVPPKDKSKANGVVKGSGLTLRIKLNISSQEGSASAKKDHRPTTIKRDHEDGPLLSDSNSTGSDTDEMMAKASKQLEYLQRRINEKKLQRASSPNVGGSSGSPNLKASKPKTPIEVAVAVEIEVEIGIKFKGKAEVSQPLTLALFQIAVFWIRL</sequence>
<dbReference type="InterPro" id="IPR051493">
    <property type="entry name" value="CHD"/>
</dbReference>
<dbReference type="Gene3D" id="1.10.10.60">
    <property type="entry name" value="Homeodomain-like"/>
    <property type="match status" value="1"/>
</dbReference>
<feature type="compositionally biased region" description="Basic and acidic residues" evidence="1">
    <location>
        <begin position="360"/>
        <end position="376"/>
    </location>
</feature>
<feature type="compositionally biased region" description="Low complexity" evidence="1">
    <location>
        <begin position="472"/>
        <end position="484"/>
    </location>
</feature>
<protein>
    <submittedName>
        <fullName evidence="2">Chromodomain-helicase-DNA-binding protein 9</fullName>
    </submittedName>
</protein>
<feature type="compositionally biased region" description="Acidic residues" evidence="1">
    <location>
        <begin position="47"/>
        <end position="57"/>
    </location>
</feature>
<dbReference type="Proteomes" id="UP000738359">
    <property type="component" value="Unassembled WGS sequence"/>
</dbReference>
<proteinExistence type="predicted"/>
<dbReference type="EMBL" id="JAAAHY010001058">
    <property type="protein sequence ID" value="KAF9953229.1"/>
    <property type="molecule type" value="Genomic_DNA"/>
</dbReference>
<organism evidence="2 3">
    <name type="scientific">Mortierella alpina</name>
    <name type="common">Oleaginous fungus</name>
    <name type="synonym">Mortierella renispora</name>
    <dbReference type="NCBI Taxonomy" id="64518"/>
    <lineage>
        <taxon>Eukaryota</taxon>
        <taxon>Fungi</taxon>
        <taxon>Fungi incertae sedis</taxon>
        <taxon>Mucoromycota</taxon>
        <taxon>Mortierellomycotina</taxon>
        <taxon>Mortierellomycetes</taxon>
        <taxon>Mortierellales</taxon>
        <taxon>Mortierellaceae</taxon>
        <taxon>Mortierella</taxon>
    </lineage>
</organism>
<dbReference type="PANTHER" id="PTHR46850:SF1">
    <property type="entry name" value="CHROMODOMAIN-HELICASE-DNA-BINDING PROTEIN 9"/>
    <property type="match status" value="1"/>
</dbReference>
<evidence type="ECO:0000313" key="2">
    <source>
        <dbReference type="EMBL" id="KAF9953229.1"/>
    </source>
</evidence>
<evidence type="ECO:0000256" key="1">
    <source>
        <dbReference type="SAM" id="MobiDB-lite"/>
    </source>
</evidence>
<feature type="region of interest" description="Disordered" evidence="1">
    <location>
        <begin position="235"/>
        <end position="266"/>
    </location>
</feature>
<feature type="compositionally biased region" description="Polar residues" evidence="1">
    <location>
        <begin position="22"/>
        <end position="38"/>
    </location>
</feature>
<dbReference type="PANTHER" id="PTHR46850">
    <property type="entry name" value="CHROMODOMAIN-HELICASE-DNA-BINDING PROTEIN 9"/>
    <property type="match status" value="1"/>
</dbReference>
<dbReference type="OrthoDB" id="5857104at2759"/>
<evidence type="ECO:0000313" key="3">
    <source>
        <dbReference type="Proteomes" id="UP000738359"/>
    </source>
</evidence>
<feature type="compositionally biased region" description="Basic and acidic residues" evidence="1">
    <location>
        <begin position="320"/>
        <end position="342"/>
    </location>
</feature>
<feature type="compositionally biased region" description="Basic and acidic residues" evidence="1">
    <location>
        <begin position="421"/>
        <end position="432"/>
    </location>
</feature>
<feature type="region of interest" description="Disordered" evidence="1">
    <location>
        <begin position="22"/>
        <end position="64"/>
    </location>
</feature>
<gene>
    <name evidence="2" type="primary">CHD9</name>
    <name evidence="2" type="ORF">BGZ70_000316</name>
</gene>
<name>A0A9P6IY08_MORAP</name>
<reference evidence="2" key="1">
    <citation type="journal article" date="2020" name="Fungal Divers.">
        <title>Resolving the Mortierellaceae phylogeny through synthesis of multi-gene phylogenetics and phylogenomics.</title>
        <authorList>
            <person name="Vandepol N."/>
            <person name="Liber J."/>
            <person name="Desiro A."/>
            <person name="Na H."/>
            <person name="Kennedy M."/>
            <person name="Barry K."/>
            <person name="Grigoriev I.V."/>
            <person name="Miller A.N."/>
            <person name="O'Donnell K."/>
            <person name="Stajich J.E."/>
            <person name="Bonito G."/>
        </authorList>
    </citation>
    <scope>NUCLEOTIDE SEQUENCE</scope>
    <source>
        <strain evidence="2">CK1249</strain>
    </source>
</reference>
<keyword evidence="3" id="KW-1185">Reference proteome</keyword>
<dbReference type="AlphaFoldDB" id="A0A9P6IY08"/>
<feature type="region of interest" description="Disordered" evidence="1">
    <location>
        <begin position="467"/>
        <end position="489"/>
    </location>
</feature>
<feature type="region of interest" description="Disordered" evidence="1">
    <location>
        <begin position="295"/>
        <end position="448"/>
    </location>
</feature>
<feature type="compositionally biased region" description="Polar residues" evidence="1">
    <location>
        <begin position="308"/>
        <end position="317"/>
    </location>
</feature>
<comment type="caution">
    <text evidence="2">The sequence shown here is derived from an EMBL/GenBank/DDBJ whole genome shotgun (WGS) entry which is preliminary data.</text>
</comment>
<accession>A0A9P6IY08</accession>